<dbReference type="InterPro" id="IPR036770">
    <property type="entry name" value="Ankyrin_rpt-contain_sf"/>
</dbReference>
<sequence length="359" mass="37961">MDENDSSSSSGDVSDSESFSTEKLAFFNEFVPAGGIDGLLLDKDLVESALGAGPQQEFLYNPQTMNESAVLPDFACLDFETQERLQAMLQAAGITRLSSDGRVFGDPELLRKLTSSVSNALDEAAAALSRLKSDEISVENLDDSTANVIAEITAGNAAVEDGESLLSLACSAGYYELAQVLLAMRTNVEDRGSKGDCTPLMEAASAGHADIVKLLIAHGAEMNAQSTNMPGSQSSGGNTALMYACAGGHVGVVRVLLKAGANVLLCNSNGHTPLMEAASAGHIEITQLLIENGAYDQREFKTGLLFLTKNMRFPVASHIAVIQLSEVEAANNVIHFGLLKFVLACKILTLGVKWPVDEK</sequence>
<name>A0A915IQD2_ROMCU</name>
<dbReference type="PROSITE" id="PS50297">
    <property type="entry name" value="ANK_REP_REGION"/>
    <property type="match status" value="3"/>
</dbReference>
<dbReference type="GO" id="GO:0045087">
    <property type="term" value="P:innate immune response"/>
    <property type="evidence" value="ECO:0007669"/>
    <property type="project" value="TreeGrafter"/>
</dbReference>
<dbReference type="Proteomes" id="UP000887565">
    <property type="component" value="Unplaced"/>
</dbReference>
<evidence type="ECO:0000313" key="5">
    <source>
        <dbReference type="WBParaSite" id="nRc.2.0.1.t16403-RA"/>
    </source>
</evidence>
<dbReference type="GO" id="GO:0005737">
    <property type="term" value="C:cytoplasm"/>
    <property type="evidence" value="ECO:0007669"/>
    <property type="project" value="TreeGrafter"/>
</dbReference>
<evidence type="ECO:0000313" key="4">
    <source>
        <dbReference type="Proteomes" id="UP000887565"/>
    </source>
</evidence>
<dbReference type="PANTHER" id="PTHR23206">
    <property type="entry name" value="MASK PROTEIN"/>
    <property type="match status" value="1"/>
</dbReference>
<dbReference type="InterPro" id="IPR002110">
    <property type="entry name" value="Ankyrin_rpt"/>
</dbReference>
<evidence type="ECO:0000256" key="1">
    <source>
        <dbReference type="ARBA" id="ARBA00022737"/>
    </source>
</evidence>
<feature type="repeat" description="ANK" evidence="3">
    <location>
        <begin position="269"/>
        <end position="294"/>
    </location>
</feature>
<dbReference type="AlphaFoldDB" id="A0A915IQD2"/>
<organism evidence="4 5">
    <name type="scientific">Romanomermis culicivorax</name>
    <name type="common">Nematode worm</name>
    <dbReference type="NCBI Taxonomy" id="13658"/>
    <lineage>
        <taxon>Eukaryota</taxon>
        <taxon>Metazoa</taxon>
        <taxon>Ecdysozoa</taxon>
        <taxon>Nematoda</taxon>
        <taxon>Enoplea</taxon>
        <taxon>Dorylaimia</taxon>
        <taxon>Mermithida</taxon>
        <taxon>Mermithoidea</taxon>
        <taxon>Mermithidae</taxon>
        <taxon>Romanomermis</taxon>
    </lineage>
</organism>
<dbReference type="WBParaSite" id="nRc.2.0.1.t16403-RA">
    <property type="protein sequence ID" value="nRc.2.0.1.t16403-RA"/>
    <property type="gene ID" value="nRc.2.0.1.g16403"/>
</dbReference>
<feature type="repeat" description="ANK" evidence="3">
    <location>
        <begin position="195"/>
        <end position="227"/>
    </location>
</feature>
<dbReference type="Gene3D" id="1.25.40.20">
    <property type="entry name" value="Ankyrin repeat-containing domain"/>
    <property type="match status" value="1"/>
</dbReference>
<keyword evidence="4" id="KW-1185">Reference proteome</keyword>
<dbReference type="InterPro" id="IPR051631">
    <property type="entry name" value="Ankyrin-KH/SAM_domain"/>
</dbReference>
<dbReference type="SUPFAM" id="SSF48403">
    <property type="entry name" value="Ankyrin repeat"/>
    <property type="match status" value="1"/>
</dbReference>
<keyword evidence="1" id="KW-0677">Repeat</keyword>
<keyword evidence="2 3" id="KW-0040">ANK repeat</keyword>
<dbReference type="SMART" id="SM00248">
    <property type="entry name" value="ANK"/>
    <property type="match status" value="4"/>
</dbReference>
<proteinExistence type="predicted"/>
<evidence type="ECO:0000256" key="3">
    <source>
        <dbReference type="PROSITE-ProRule" id="PRU00023"/>
    </source>
</evidence>
<dbReference type="PANTHER" id="PTHR23206:SF8">
    <property type="entry name" value="ANKYRIN REPEAT AND KH DOMAIN-CONTAINING 1"/>
    <property type="match status" value="1"/>
</dbReference>
<accession>A0A915IQD2</accession>
<dbReference type="PROSITE" id="PS50088">
    <property type="entry name" value="ANK_REPEAT"/>
    <property type="match status" value="3"/>
</dbReference>
<feature type="repeat" description="ANK" evidence="3">
    <location>
        <begin position="236"/>
        <end position="268"/>
    </location>
</feature>
<dbReference type="Pfam" id="PF12796">
    <property type="entry name" value="Ank_2"/>
    <property type="match status" value="2"/>
</dbReference>
<reference evidence="5" key="1">
    <citation type="submission" date="2022-11" db="UniProtKB">
        <authorList>
            <consortium name="WormBaseParasite"/>
        </authorList>
    </citation>
    <scope>IDENTIFICATION</scope>
</reference>
<evidence type="ECO:0000256" key="2">
    <source>
        <dbReference type="ARBA" id="ARBA00023043"/>
    </source>
</evidence>
<protein>
    <submittedName>
        <fullName evidence="5">Uncharacterized protein</fullName>
    </submittedName>
</protein>